<dbReference type="PROSITE" id="PS50082">
    <property type="entry name" value="WD_REPEATS_2"/>
    <property type="match status" value="1"/>
</dbReference>
<dbReference type="InterPro" id="IPR015943">
    <property type="entry name" value="WD40/YVTN_repeat-like_dom_sf"/>
</dbReference>
<dbReference type="SUPFAM" id="SSF50978">
    <property type="entry name" value="WD40 repeat-like"/>
    <property type="match status" value="1"/>
</dbReference>
<dbReference type="EMBL" id="CP002198">
    <property type="protein sequence ID" value="ADN14015.1"/>
    <property type="molecule type" value="Genomic_DNA"/>
</dbReference>
<name>E0UCE4_GLOV7</name>
<dbReference type="PROSITE" id="PS50294">
    <property type="entry name" value="WD_REPEATS_REGION"/>
    <property type="match status" value="1"/>
</dbReference>
<organism evidence="4 5">
    <name type="scientific">Gloeothece verrucosa (strain PCC 7822)</name>
    <name type="common">Cyanothece sp. (strain PCC 7822)</name>
    <dbReference type="NCBI Taxonomy" id="497965"/>
    <lineage>
        <taxon>Bacteria</taxon>
        <taxon>Bacillati</taxon>
        <taxon>Cyanobacteriota</taxon>
        <taxon>Cyanophyceae</taxon>
        <taxon>Oscillatoriophycideae</taxon>
        <taxon>Chroococcales</taxon>
        <taxon>Aphanothecaceae</taxon>
        <taxon>Gloeothece</taxon>
        <taxon>Gloeothece verrucosa</taxon>
    </lineage>
</organism>
<accession>E0UCE4</accession>
<reference evidence="5" key="1">
    <citation type="journal article" date="2011" name="MBio">
        <title>Novel metabolic attributes of the genus Cyanothece, comprising a group of unicellular nitrogen-fixing Cyanobacteria.</title>
        <authorList>
            <person name="Bandyopadhyay A."/>
            <person name="Elvitigala T."/>
            <person name="Welsh E."/>
            <person name="Stockel J."/>
            <person name="Liberton M."/>
            <person name="Min H."/>
            <person name="Sherman L.A."/>
            <person name="Pakrasi H.B."/>
        </authorList>
    </citation>
    <scope>NUCLEOTIDE SEQUENCE [LARGE SCALE GENOMIC DNA]</scope>
    <source>
        <strain evidence="5">PCC 7822</strain>
    </source>
</reference>
<evidence type="ECO:0000256" key="2">
    <source>
        <dbReference type="ARBA" id="ARBA00022737"/>
    </source>
</evidence>
<dbReference type="InterPro" id="IPR036322">
    <property type="entry name" value="WD40_repeat_dom_sf"/>
</dbReference>
<dbReference type="HOGENOM" id="CLU_376802_0_0_3"/>
<gene>
    <name evidence="4" type="ordered locus">Cyan7822_2033</name>
</gene>
<dbReference type="Pfam" id="PF00400">
    <property type="entry name" value="WD40"/>
    <property type="match status" value="1"/>
</dbReference>
<dbReference type="STRING" id="497965.Cyan7822_2033"/>
<dbReference type="OrthoDB" id="440879at2"/>
<sequence length="725" mass="81293">MARHYIEGRLSHDVVEFEPNGSAATFTVYVQNLSEEFASFRVELFAPGCDPNLGHRWYKLYPEVSTKKPPGDTTDFVVTISETPIPGAEIINITVQISSNEFRDIQRLPLRLKVKPGSGPTRLQVNLPIRHFLVYPRQVIQIPVQVFNPNQSNVDVVLYFSGLNANWLYEGDQRRILIGAGQTGETNFSCQPPIALQAPSGKYPFKVEAYLFSNVAGSDSGVLEVVPVGTIMFTCSPKHCWIPSQKYWFPSLKSEPGIFQLQFKNVSNLAQGIAVQVQGKDVKRCDCEVTPPQISINTGETHQMTFKASKKRPWLGLTQKFQFQLITALYDQRLGKTDPPTETVELYLQPILPVWLQLLAALLLLALLLLLLPRESHTGPVNAVQFSGVINPILSGSDDQTVRAWLATPDNLLCRGLGWQRYCVQPRGILVDRITDGTDKKSVQVLQFRSEKTDQVAVGLENGEILLWDVLKKEKIRLFSQQKSDRVFALVFTKDSQYLFSGHGLSLRLWKLNGDQVTPLAEKQLGFAIYTLSLSKDERQLIVAGRYNRILIGDWRVRDQLPQFQSLEYPSGSQNDYIYSIAVANNLLATADNQGYIRLWDLKNCSNKGPELLNCPLLDEWQMKYSNGEPMPVRSIKLSEGVGTNARGDANEDGGYLIAAGDDGKIVLWPLTPSGSRQPQFIEGKLIANYNQGINSIDVKIERQRLLILSGSDDNQVRLNVYPLN</sequence>
<dbReference type="eggNOG" id="COG2319">
    <property type="taxonomic scope" value="Bacteria"/>
</dbReference>
<dbReference type="InterPro" id="IPR050349">
    <property type="entry name" value="WD_LIS1/nudF_dynein_reg"/>
</dbReference>
<evidence type="ECO:0000313" key="4">
    <source>
        <dbReference type="EMBL" id="ADN14015.1"/>
    </source>
</evidence>
<keyword evidence="1 3" id="KW-0853">WD repeat</keyword>
<dbReference type="RefSeq" id="WP_013322121.1">
    <property type="nucleotide sequence ID" value="NC_014501.1"/>
</dbReference>
<evidence type="ECO:0000256" key="3">
    <source>
        <dbReference type="PROSITE-ProRule" id="PRU00221"/>
    </source>
</evidence>
<dbReference type="AlphaFoldDB" id="E0UCE4"/>
<dbReference type="KEGG" id="cyj:Cyan7822_2033"/>
<dbReference type="PANTHER" id="PTHR44129">
    <property type="entry name" value="WD REPEAT-CONTAINING PROTEIN POP1"/>
    <property type="match status" value="1"/>
</dbReference>
<evidence type="ECO:0000313" key="5">
    <source>
        <dbReference type="Proteomes" id="UP000008206"/>
    </source>
</evidence>
<dbReference type="Proteomes" id="UP000008206">
    <property type="component" value="Chromosome"/>
</dbReference>
<protein>
    <submittedName>
        <fullName evidence="4">WD40 repeat, subgroup</fullName>
    </submittedName>
</protein>
<dbReference type="SMART" id="SM00320">
    <property type="entry name" value="WD40"/>
    <property type="match status" value="6"/>
</dbReference>
<evidence type="ECO:0000256" key="1">
    <source>
        <dbReference type="ARBA" id="ARBA00022574"/>
    </source>
</evidence>
<proteinExistence type="predicted"/>
<keyword evidence="5" id="KW-1185">Reference proteome</keyword>
<dbReference type="InterPro" id="IPR001680">
    <property type="entry name" value="WD40_rpt"/>
</dbReference>
<feature type="repeat" description="WD" evidence="3">
    <location>
        <begin position="374"/>
        <end position="405"/>
    </location>
</feature>
<dbReference type="Gene3D" id="2.130.10.10">
    <property type="entry name" value="YVTN repeat-like/Quinoprotein amine dehydrogenase"/>
    <property type="match status" value="2"/>
</dbReference>
<keyword evidence="2" id="KW-0677">Repeat</keyword>